<dbReference type="Gene3D" id="2.40.440.10">
    <property type="entry name" value="L,D-transpeptidase catalytic domain-like"/>
    <property type="match status" value="1"/>
</dbReference>
<evidence type="ECO:0000256" key="2">
    <source>
        <dbReference type="ARBA" id="ARBA00022679"/>
    </source>
</evidence>
<feature type="transmembrane region" description="Helical" evidence="7">
    <location>
        <begin position="21"/>
        <end position="41"/>
    </location>
</feature>
<organism evidence="9 10">
    <name type="scientific">Sulfobacillus harzensis</name>
    <dbReference type="NCBI Taxonomy" id="2729629"/>
    <lineage>
        <taxon>Bacteria</taxon>
        <taxon>Bacillati</taxon>
        <taxon>Bacillota</taxon>
        <taxon>Clostridia</taxon>
        <taxon>Eubacteriales</taxon>
        <taxon>Clostridiales Family XVII. Incertae Sedis</taxon>
        <taxon>Sulfobacillus</taxon>
    </lineage>
</organism>
<dbReference type="Gene3D" id="2.60.40.3710">
    <property type="match status" value="1"/>
</dbReference>
<dbReference type="InterPro" id="IPR050979">
    <property type="entry name" value="LD-transpeptidase"/>
</dbReference>
<dbReference type="RefSeq" id="WP_169103110.1">
    <property type="nucleotide sequence ID" value="NZ_JABBVZ010000173.1"/>
</dbReference>
<dbReference type="SUPFAM" id="SSF47090">
    <property type="entry name" value="PGBD-like"/>
    <property type="match status" value="1"/>
</dbReference>
<dbReference type="InterPro" id="IPR002477">
    <property type="entry name" value="Peptidoglycan-bd-like"/>
</dbReference>
<reference evidence="9 10" key="1">
    <citation type="submission" date="2020-04" db="EMBL/GenBank/DDBJ databases">
        <authorList>
            <person name="Zhang R."/>
            <person name="Schippers A."/>
        </authorList>
    </citation>
    <scope>NUCLEOTIDE SEQUENCE [LARGE SCALE GENOMIC DNA]</scope>
    <source>
        <strain evidence="9 10">DSM 109850</strain>
    </source>
</reference>
<dbReference type="PANTHER" id="PTHR30582:SF2">
    <property type="entry name" value="L,D-TRANSPEPTIDASE YCIB-RELATED"/>
    <property type="match status" value="1"/>
</dbReference>
<dbReference type="CDD" id="cd16913">
    <property type="entry name" value="YkuD_like"/>
    <property type="match status" value="1"/>
</dbReference>
<dbReference type="GO" id="GO:0018104">
    <property type="term" value="P:peptidoglycan-protein cross-linking"/>
    <property type="evidence" value="ECO:0007669"/>
    <property type="project" value="TreeGrafter"/>
</dbReference>
<dbReference type="GO" id="GO:0071555">
    <property type="term" value="P:cell wall organization"/>
    <property type="evidence" value="ECO:0007669"/>
    <property type="project" value="UniProtKB-UniRule"/>
</dbReference>
<keyword evidence="4 6" id="KW-0573">Peptidoglycan synthesis</keyword>
<keyword evidence="5 6" id="KW-0961">Cell wall biogenesis/degradation</keyword>
<evidence type="ECO:0000256" key="1">
    <source>
        <dbReference type="ARBA" id="ARBA00004752"/>
    </source>
</evidence>
<dbReference type="PROSITE" id="PS52029">
    <property type="entry name" value="LD_TPASE"/>
    <property type="match status" value="1"/>
</dbReference>
<evidence type="ECO:0000256" key="5">
    <source>
        <dbReference type="ARBA" id="ARBA00023316"/>
    </source>
</evidence>
<keyword evidence="7" id="KW-1133">Transmembrane helix</keyword>
<keyword evidence="10" id="KW-1185">Reference proteome</keyword>
<sequence>MAAHAHRRDVLQGITLHRPRTVIGLGIVALAAVVAGAAWLASPGITFVKNSAGLISYRLTGLQPRVGRAIFYHEGKTDALTPFGGALMPTGRISAGQTGYVEVQILGPAYLRWLPWEHPSAIASVKAPFLPHPAVRTVQRGLARGMKIPFNEAVTGVRYRTPGGTWHRLVLRQPESVVTLPLPKPAPGQQGILEVSAAARSWESAGPRAEITWKSLPYIQATEAGSTQVQPTSPLTVHFSQTITHAHLANWRVSPTISGTWQRVNSRTFTFTPTSSYGYGPGALVAVTIPGGVAGPESRAGSVLGHATTLKWTTPPGSVLRLQQLLAQQGYLPVSWTPAAASPATEASLMATIYTPPSGSFQWKYNNLPSALKALWTPGAMSVVTKGAIMQFERANNLPVDGIAGPEVWKALFADQLQNKVSPWPYTYISVTESQPETLELWSNNQLVMKTLANTGIPATPTYLGTFPVYERLKFQIMRGKNPNGVPYADPVYWINYFKGGDAVHGFVRASYGFPQSLGCVEVPPSVAQKIYAQVHYGTLVTVNPVGVPPAPPATNG</sequence>
<accession>A0A7Y0Q4Y8</accession>
<comment type="caution">
    <text evidence="9">The sequence shown here is derived from an EMBL/GenBank/DDBJ whole genome shotgun (WGS) entry which is preliminary data.</text>
</comment>
<evidence type="ECO:0000256" key="6">
    <source>
        <dbReference type="PROSITE-ProRule" id="PRU01373"/>
    </source>
</evidence>
<dbReference type="InterPro" id="IPR036366">
    <property type="entry name" value="PGBDSf"/>
</dbReference>
<dbReference type="Gene3D" id="1.10.101.10">
    <property type="entry name" value="PGBD-like superfamily/PGBD"/>
    <property type="match status" value="1"/>
</dbReference>
<dbReference type="Proteomes" id="UP000533476">
    <property type="component" value="Unassembled WGS sequence"/>
</dbReference>
<dbReference type="GO" id="GO:0005576">
    <property type="term" value="C:extracellular region"/>
    <property type="evidence" value="ECO:0007669"/>
    <property type="project" value="TreeGrafter"/>
</dbReference>
<evidence type="ECO:0000313" key="10">
    <source>
        <dbReference type="Proteomes" id="UP000533476"/>
    </source>
</evidence>
<dbReference type="Pfam" id="PF03734">
    <property type="entry name" value="YkuD"/>
    <property type="match status" value="1"/>
</dbReference>
<proteinExistence type="predicted"/>
<dbReference type="EMBL" id="JABBVZ010000173">
    <property type="protein sequence ID" value="NMP24905.1"/>
    <property type="molecule type" value="Genomic_DNA"/>
</dbReference>
<dbReference type="InterPro" id="IPR038063">
    <property type="entry name" value="Transpep_catalytic_dom"/>
</dbReference>
<dbReference type="GO" id="GO:0016740">
    <property type="term" value="F:transferase activity"/>
    <property type="evidence" value="ECO:0007669"/>
    <property type="project" value="UniProtKB-KW"/>
</dbReference>
<feature type="active site" description="Proton donor/acceptor" evidence="6">
    <location>
        <position position="505"/>
    </location>
</feature>
<dbReference type="SUPFAM" id="SSF141523">
    <property type="entry name" value="L,D-transpeptidase catalytic domain-like"/>
    <property type="match status" value="1"/>
</dbReference>
<evidence type="ECO:0000259" key="8">
    <source>
        <dbReference type="PROSITE" id="PS52029"/>
    </source>
</evidence>
<dbReference type="GO" id="GO:0071972">
    <property type="term" value="F:peptidoglycan L,D-transpeptidase activity"/>
    <property type="evidence" value="ECO:0007669"/>
    <property type="project" value="TreeGrafter"/>
</dbReference>
<dbReference type="GO" id="GO:0008360">
    <property type="term" value="P:regulation of cell shape"/>
    <property type="evidence" value="ECO:0007669"/>
    <property type="project" value="UniProtKB-UniRule"/>
</dbReference>
<name>A0A7Y0Q4Y8_9FIRM</name>
<evidence type="ECO:0000313" key="9">
    <source>
        <dbReference type="EMBL" id="NMP24905.1"/>
    </source>
</evidence>
<dbReference type="InterPro" id="IPR036365">
    <property type="entry name" value="PGBD-like_sf"/>
</dbReference>
<feature type="active site" description="Nucleophile" evidence="6">
    <location>
        <position position="520"/>
    </location>
</feature>
<evidence type="ECO:0000256" key="3">
    <source>
        <dbReference type="ARBA" id="ARBA00022960"/>
    </source>
</evidence>
<evidence type="ECO:0000256" key="4">
    <source>
        <dbReference type="ARBA" id="ARBA00022984"/>
    </source>
</evidence>
<dbReference type="Pfam" id="PF01471">
    <property type="entry name" value="PG_binding_1"/>
    <property type="match status" value="1"/>
</dbReference>
<dbReference type="PANTHER" id="PTHR30582">
    <property type="entry name" value="L,D-TRANSPEPTIDASE"/>
    <property type="match status" value="1"/>
</dbReference>
<evidence type="ECO:0000256" key="7">
    <source>
        <dbReference type="SAM" id="Phobius"/>
    </source>
</evidence>
<dbReference type="AlphaFoldDB" id="A0A7Y0Q4Y8"/>
<keyword evidence="2" id="KW-0808">Transferase</keyword>
<comment type="pathway">
    <text evidence="1 6">Cell wall biogenesis; peptidoglycan biosynthesis.</text>
</comment>
<keyword evidence="7" id="KW-0472">Membrane</keyword>
<dbReference type="UniPathway" id="UPA00219"/>
<gene>
    <name evidence="9" type="ORF">HIJ39_21600</name>
</gene>
<feature type="domain" description="L,D-TPase catalytic" evidence="8">
    <location>
        <begin position="428"/>
        <end position="544"/>
    </location>
</feature>
<keyword evidence="7" id="KW-0812">Transmembrane</keyword>
<protein>
    <submittedName>
        <fullName evidence="9">L,D-transpeptidase family protein</fullName>
    </submittedName>
</protein>
<dbReference type="InterPro" id="IPR005490">
    <property type="entry name" value="LD_TPept_cat_dom"/>
</dbReference>
<keyword evidence="3 6" id="KW-0133">Cell shape</keyword>